<sequence>MKTVNMHSTQTKKNYAKPSLNKLGSVSKLTKGKLGSGFDGSGQPAFRDDLGES</sequence>
<gene>
    <name evidence="2" type="ORF">NFI80_14475</name>
</gene>
<feature type="region of interest" description="Disordered" evidence="1">
    <location>
        <begin position="1"/>
        <end position="53"/>
    </location>
</feature>
<dbReference type="RefSeq" id="WP_157486698.1">
    <property type="nucleotide sequence ID" value="NZ_CP098805.1"/>
</dbReference>
<keyword evidence="3" id="KW-1185">Reference proteome</keyword>
<proteinExistence type="predicted"/>
<reference evidence="2" key="1">
    <citation type="submission" date="2022-06" db="EMBL/GenBank/DDBJ databases">
        <title>Novel species in genus Dyadobacter.</title>
        <authorList>
            <person name="Ma C."/>
        </authorList>
    </citation>
    <scope>NUCLEOTIDE SEQUENCE</scope>
    <source>
        <strain evidence="2">CY22</strain>
    </source>
</reference>
<evidence type="ECO:0000256" key="1">
    <source>
        <dbReference type="SAM" id="MobiDB-lite"/>
    </source>
</evidence>
<feature type="compositionally biased region" description="Polar residues" evidence="1">
    <location>
        <begin position="1"/>
        <end position="13"/>
    </location>
</feature>
<dbReference type="NCBIfam" id="NF033521">
    <property type="entry name" value="lasso_leader_L3"/>
    <property type="match status" value="1"/>
</dbReference>
<protein>
    <submittedName>
        <fullName evidence="2">Lasso RiPP family leader peptide-containing protein</fullName>
    </submittedName>
</protein>
<evidence type="ECO:0000313" key="3">
    <source>
        <dbReference type="Proteomes" id="UP001055420"/>
    </source>
</evidence>
<name>A0ABY4XF72_9BACT</name>
<accession>A0ABY4XF72</accession>
<organism evidence="2 3">
    <name type="scientific">Dyadobacter chenhuakuii</name>
    <dbReference type="NCBI Taxonomy" id="2909339"/>
    <lineage>
        <taxon>Bacteria</taxon>
        <taxon>Pseudomonadati</taxon>
        <taxon>Bacteroidota</taxon>
        <taxon>Cytophagia</taxon>
        <taxon>Cytophagales</taxon>
        <taxon>Spirosomataceae</taxon>
        <taxon>Dyadobacter</taxon>
    </lineage>
</organism>
<dbReference type="Proteomes" id="UP001055420">
    <property type="component" value="Chromosome"/>
</dbReference>
<dbReference type="EMBL" id="CP098805">
    <property type="protein sequence ID" value="USJ29080.1"/>
    <property type="molecule type" value="Genomic_DNA"/>
</dbReference>
<evidence type="ECO:0000313" key="2">
    <source>
        <dbReference type="EMBL" id="USJ29080.1"/>
    </source>
</evidence>